<dbReference type="Proteomes" id="UP000541154">
    <property type="component" value="Unassembled WGS sequence"/>
</dbReference>
<evidence type="ECO:0000256" key="12">
    <source>
        <dbReference type="RuleBase" id="RU361219"/>
    </source>
</evidence>
<keyword evidence="5" id="KW-0752">Steroid biosynthesis</keyword>
<comment type="catalytic activity">
    <reaction evidence="12">
        <text>(R)-mevalonate + 2 NADP(+) + CoA = (3S)-3-hydroxy-3-methylglutaryl-CoA + 2 NADPH + 2 H(+)</text>
        <dbReference type="Rhea" id="RHEA:15989"/>
        <dbReference type="ChEBI" id="CHEBI:15378"/>
        <dbReference type="ChEBI" id="CHEBI:36464"/>
        <dbReference type="ChEBI" id="CHEBI:43074"/>
        <dbReference type="ChEBI" id="CHEBI:57287"/>
        <dbReference type="ChEBI" id="CHEBI:57783"/>
        <dbReference type="ChEBI" id="CHEBI:58349"/>
        <dbReference type="EC" id="1.1.1.34"/>
    </reaction>
</comment>
<keyword evidence="9" id="KW-0472">Membrane</keyword>
<comment type="pathway">
    <text evidence="12">Metabolic intermediate biosynthesis; (R)-mevalonate biosynthesis; (R)-mevalonate from acetyl-CoA: step 3/3.</text>
</comment>
<proteinExistence type="inferred from homology"/>
<keyword evidence="6 12" id="KW-0560">Oxidoreductase</keyword>
<comment type="similarity">
    <text evidence="2 12">Belongs to the HMG-CoA reductase family.</text>
</comment>
<gene>
    <name evidence="13" type="ORF">ETB97_009656</name>
</gene>
<keyword evidence="12" id="KW-0256">Endoplasmic reticulum</keyword>
<keyword evidence="7" id="KW-0756">Sterol biosynthesis</keyword>
<dbReference type="CDD" id="cd00643">
    <property type="entry name" value="HMG-CoA_reductase_classI"/>
    <property type="match status" value="1"/>
</dbReference>
<dbReference type="PANTHER" id="PTHR10572">
    <property type="entry name" value="3-HYDROXY-3-METHYLGLUTARYL-COENZYME A REDUCTASE"/>
    <property type="match status" value="1"/>
</dbReference>
<dbReference type="FunFam" id="3.30.70.420:FF:000001">
    <property type="entry name" value="3-hydroxy-3-methylglutaryl coenzyme A reductase"/>
    <property type="match status" value="1"/>
</dbReference>
<keyword evidence="8" id="KW-0443">Lipid metabolism</keyword>
<protein>
    <recommendedName>
        <fullName evidence="12">3-hydroxy-3-methylglutaryl coenzyme A reductase</fullName>
        <shortName evidence="12">HMG-CoA reductase</shortName>
        <ecNumber evidence="12">1.1.1.34</ecNumber>
    </recommendedName>
</protein>
<dbReference type="InterPro" id="IPR023074">
    <property type="entry name" value="HMG_CoA_Rdtase_cat_sf"/>
</dbReference>
<dbReference type="InterPro" id="IPR009029">
    <property type="entry name" value="HMG_CoA_Rdtase_sub-bd_dom_sf"/>
</dbReference>
<dbReference type="FunFam" id="3.90.770.10:FF:000001">
    <property type="entry name" value="3-hydroxy-3-methylglutaryl coenzyme A reductase"/>
    <property type="match status" value="1"/>
</dbReference>
<dbReference type="PRINTS" id="PR00071">
    <property type="entry name" value="HMGCOARDTASE"/>
</dbReference>
<reference evidence="13 14" key="1">
    <citation type="submission" date="2019-04" db="EMBL/GenBank/DDBJ databases">
        <title>Aspergillus burnettii sp. nov., novel species from soil in southeast Queensland.</title>
        <authorList>
            <person name="Gilchrist C.L.M."/>
            <person name="Pitt J.I."/>
            <person name="Lange L."/>
            <person name="Lacey H.J."/>
            <person name="Vuong D."/>
            <person name="Midgley D.J."/>
            <person name="Greenfield P."/>
            <person name="Bradbury M."/>
            <person name="Lacey E."/>
            <person name="Busk P.K."/>
            <person name="Pilgaard B."/>
            <person name="Chooi Y.H."/>
            <person name="Piggott A.M."/>
        </authorList>
    </citation>
    <scope>NUCLEOTIDE SEQUENCE [LARGE SCALE GENOMIC DNA]</scope>
    <source>
        <strain evidence="13 14">FRR 5400</strain>
    </source>
</reference>
<dbReference type="GO" id="GO:0006696">
    <property type="term" value="P:ergosterol biosynthetic process"/>
    <property type="evidence" value="ECO:0007669"/>
    <property type="project" value="TreeGrafter"/>
</dbReference>
<dbReference type="Gene3D" id="3.30.70.420">
    <property type="entry name" value="Hydroxymethylglutaryl-CoA reductase, class I/II, NAD/NADP-binding domain"/>
    <property type="match status" value="1"/>
</dbReference>
<evidence type="ECO:0000256" key="11">
    <source>
        <dbReference type="ARBA" id="ARBA00023221"/>
    </source>
</evidence>
<dbReference type="UniPathway" id="UPA00058">
    <property type="reaction ID" value="UER00103"/>
</dbReference>
<keyword evidence="14" id="KW-1185">Reference proteome</keyword>
<evidence type="ECO:0000313" key="14">
    <source>
        <dbReference type="Proteomes" id="UP000541154"/>
    </source>
</evidence>
<dbReference type="GO" id="GO:0015936">
    <property type="term" value="P:coenzyme A metabolic process"/>
    <property type="evidence" value="ECO:0007669"/>
    <property type="project" value="InterPro"/>
</dbReference>
<dbReference type="Gene3D" id="1.10.3270.10">
    <property type="entry name" value="HMGR, N-terminal domain"/>
    <property type="match status" value="1"/>
</dbReference>
<comment type="caution">
    <text evidence="13">The sequence shown here is derived from an EMBL/GenBank/DDBJ whole genome shotgun (WGS) entry which is preliminary data.</text>
</comment>
<evidence type="ECO:0000256" key="10">
    <source>
        <dbReference type="ARBA" id="ARBA00023166"/>
    </source>
</evidence>
<evidence type="ECO:0000256" key="4">
    <source>
        <dbReference type="ARBA" id="ARBA00022857"/>
    </source>
</evidence>
<evidence type="ECO:0000256" key="9">
    <source>
        <dbReference type="ARBA" id="ARBA00023136"/>
    </source>
</evidence>
<evidence type="ECO:0000256" key="5">
    <source>
        <dbReference type="ARBA" id="ARBA00022955"/>
    </source>
</evidence>
<dbReference type="GO" id="GO:0004420">
    <property type="term" value="F:hydroxymethylglutaryl-CoA reductase (NADPH) activity"/>
    <property type="evidence" value="ECO:0007669"/>
    <property type="project" value="UniProtKB-EC"/>
</dbReference>
<keyword evidence="3" id="KW-0444">Lipid biosynthesis</keyword>
<comment type="subcellular location">
    <subcellularLocation>
        <location evidence="12">Endoplasmic reticulum membrane</location>
        <topology evidence="12">Multi-pass membrane protein</topology>
    </subcellularLocation>
    <subcellularLocation>
        <location evidence="1">Membrane</location>
    </subcellularLocation>
</comment>
<dbReference type="EC" id="1.1.1.34" evidence="12"/>
<dbReference type="PANTHER" id="PTHR10572:SF24">
    <property type="entry name" value="3-HYDROXY-3-METHYLGLUTARYL-COENZYME A REDUCTASE"/>
    <property type="match status" value="1"/>
</dbReference>
<evidence type="ECO:0000256" key="6">
    <source>
        <dbReference type="ARBA" id="ARBA00023002"/>
    </source>
</evidence>
<dbReference type="InterPro" id="IPR009023">
    <property type="entry name" value="HMG_CoA_Rdtase_NAD(P)-bd_sf"/>
</dbReference>
<dbReference type="InterPro" id="IPR002202">
    <property type="entry name" value="HMG_CoA_Rdtase"/>
</dbReference>
<dbReference type="Gene3D" id="3.90.770.10">
    <property type="entry name" value="3-hydroxy-3-methylglutaryl-coenzyme A Reductase, Chain A, domain 2"/>
    <property type="match status" value="1"/>
</dbReference>
<keyword evidence="4 12" id="KW-0521">NADP</keyword>
<evidence type="ECO:0000256" key="1">
    <source>
        <dbReference type="ARBA" id="ARBA00004370"/>
    </source>
</evidence>
<dbReference type="SUPFAM" id="SSF56542">
    <property type="entry name" value="Substrate-binding domain of HMG-CoA reductase"/>
    <property type="match status" value="1"/>
</dbReference>
<dbReference type="AlphaFoldDB" id="A0A8H5ZRT4"/>
<dbReference type="GO" id="GO:0005778">
    <property type="term" value="C:peroxisomal membrane"/>
    <property type="evidence" value="ECO:0007669"/>
    <property type="project" value="TreeGrafter"/>
</dbReference>
<evidence type="ECO:0000313" key="13">
    <source>
        <dbReference type="EMBL" id="KAF5855221.1"/>
    </source>
</evidence>
<dbReference type="SUPFAM" id="SSF55035">
    <property type="entry name" value="NAD-binding domain of HMG-CoA reductase"/>
    <property type="match status" value="1"/>
</dbReference>
<dbReference type="PROSITE" id="PS00066">
    <property type="entry name" value="HMG_COA_REDUCTASE_1"/>
    <property type="match status" value="1"/>
</dbReference>
<keyword evidence="11" id="KW-0753">Steroid metabolism</keyword>
<dbReference type="GO" id="GO:0005789">
    <property type="term" value="C:endoplasmic reticulum membrane"/>
    <property type="evidence" value="ECO:0007669"/>
    <property type="project" value="UniProtKB-SubCell"/>
</dbReference>
<keyword evidence="10" id="KW-1207">Sterol metabolism</keyword>
<evidence type="ECO:0000256" key="7">
    <source>
        <dbReference type="ARBA" id="ARBA00023011"/>
    </source>
</evidence>
<dbReference type="PROSITE" id="PS50065">
    <property type="entry name" value="HMG_COA_REDUCTASE_4"/>
    <property type="match status" value="1"/>
</dbReference>
<dbReference type="InterPro" id="IPR004554">
    <property type="entry name" value="HMG_CoA_Rdtase_eu_arc"/>
</dbReference>
<dbReference type="NCBIfam" id="TIGR00533">
    <property type="entry name" value="HMG_CoA_R_NADP"/>
    <property type="match status" value="1"/>
</dbReference>
<dbReference type="EMBL" id="SPNV01000476">
    <property type="protein sequence ID" value="KAF5855221.1"/>
    <property type="molecule type" value="Genomic_DNA"/>
</dbReference>
<dbReference type="GO" id="GO:0008299">
    <property type="term" value="P:isoprenoid biosynthetic process"/>
    <property type="evidence" value="ECO:0007669"/>
    <property type="project" value="InterPro"/>
</dbReference>
<organism evidence="13 14">
    <name type="scientific">Petromyces alliaceus</name>
    <name type="common">Aspergillus alliaceus</name>
    <dbReference type="NCBI Taxonomy" id="209559"/>
    <lineage>
        <taxon>Eukaryota</taxon>
        <taxon>Fungi</taxon>
        <taxon>Dikarya</taxon>
        <taxon>Ascomycota</taxon>
        <taxon>Pezizomycotina</taxon>
        <taxon>Eurotiomycetes</taxon>
        <taxon>Eurotiomycetidae</taxon>
        <taxon>Eurotiales</taxon>
        <taxon>Aspergillaceae</taxon>
        <taxon>Aspergillus</taxon>
        <taxon>Aspergillus subgen. Circumdati</taxon>
    </lineage>
</organism>
<evidence type="ECO:0000256" key="2">
    <source>
        <dbReference type="ARBA" id="ARBA00007661"/>
    </source>
</evidence>
<dbReference type="InterPro" id="IPR023282">
    <property type="entry name" value="HMG_CoA_Rdtase_N"/>
</dbReference>
<name>A0A8H5ZRT4_PETAA</name>
<dbReference type="PROSITE" id="PS00318">
    <property type="entry name" value="HMG_COA_REDUCTASE_2"/>
    <property type="match status" value="1"/>
</dbReference>
<accession>A0A8H5ZRT4</accession>
<dbReference type="Pfam" id="PF00368">
    <property type="entry name" value="HMG-CoA_red"/>
    <property type="match status" value="1"/>
</dbReference>
<sequence>MLLGTVYAALVVHTSQLSLKNPKTPWIATELKQSAESSHPSIVEAYETAERSVAALESSSLENSHGAGQSGNRYNDEYLIKSCVEGQIDHRKLEESLGDYTRAVKIRRQFIQNQRSTVSKEPNFMDSVPFQNLDYSSIFHRCCENVIGYVPIPVGIAGPLVIDGEPLYVPIATTEGALTASISRGAKAISMGGGATAFLNANSITRAPCLKFLSLSRARQAKEWLESGDAEEIIKSAFSGTSGHITFEGLTTFMVGELLYVRFKAFTGDAMGMNMVSIAADNALACMKRSGFEDMEVISLSGNVCSDKKSAAINWLEGRGKSVSAQARIPAKVVESVLKTTPSALVELNTAKNLIGSAISCSLGGFNAHASNTVSAIFLATGQDVAQNVESSNCITTMSLVADDLLISVTMPSIEVGTVGGGTILPAQASLLDLLGVRGSSPHGPGVNSAKLAKIIASTVLAGELSVCAALASNDLVRSHQKLNRKR</sequence>
<dbReference type="InterPro" id="IPR023076">
    <property type="entry name" value="HMG_CoA_Rdtase_CS"/>
</dbReference>
<evidence type="ECO:0000256" key="3">
    <source>
        <dbReference type="ARBA" id="ARBA00022516"/>
    </source>
</evidence>
<evidence type="ECO:0000256" key="8">
    <source>
        <dbReference type="ARBA" id="ARBA00023098"/>
    </source>
</evidence>